<dbReference type="Proteomes" id="UP001501414">
    <property type="component" value="Unassembled WGS sequence"/>
</dbReference>
<accession>A0ABP4IVS1</accession>
<organism evidence="2 3">
    <name type="scientific">Pseudonocardia kongjuensis</name>
    <dbReference type="NCBI Taxonomy" id="102227"/>
    <lineage>
        <taxon>Bacteria</taxon>
        <taxon>Bacillati</taxon>
        <taxon>Actinomycetota</taxon>
        <taxon>Actinomycetes</taxon>
        <taxon>Pseudonocardiales</taxon>
        <taxon>Pseudonocardiaceae</taxon>
        <taxon>Pseudonocardia</taxon>
    </lineage>
</organism>
<dbReference type="Gene3D" id="3.60.15.10">
    <property type="entry name" value="Ribonuclease Z/Hydroxyacylglutathione hydrolase-like"/>
    <property type="match status" value="1"/>
</dbReference>
<gene>
    <name evidence="2" type="ORF">GCM10009613_54290</name>
</gene>
<dbReference type="SMART" id="SM00849">
    <property type="entry name" value="Lactamase_B"/>
    <property type="match status" value="1"/>
</dbReference>
<dbReference type="PANTHER" id="PTHR23131:SF4">
    <property type="entry name" value="METALLO-BETA-LACTAMASE SUPERFAMILY POTEIN"/>
    <property type="match status" value="1"/>
</dbReference>
<dbReference type="PANTHER" id="PTHR23131">
    <property type="entry name" value="ENDORIBONUCLEASE LACTB2"/>
    <property type="match status" value="1"/>
</dbReference>
<evidence type="ECO:0000313" key="2">
    <source>
        <dbReference type="EMBL" id="GAA1399152.1"/>
    </source>
</evidence>
<reference evidence="3" key="1">
    <citation type="journal article" date="2019" name="Int. J. Syst. Evol. Microbiol.">
        <title>The Global Catalogue of Microorganisms (GCM) 10K type strain sequencing project: providing services to taxonomists for standard genome sequencing and annotation.</title>
        <authorList>
            <consortium name="The Broad Institute Genomics Platform"/>
            <consortium name="The Broad Institute Genome Sequencing Center for Infectious Disease"/>
            <person name="Wu L."/>
            <person name="Ma J."/>
        </authorList>
    </citation>
    <scope>NUCLEOTIDE SEQUENCE [LARGE SCALE GENOMIC DNA]</scope>
    <source>
        <strain evidence="3">JCM 11896</strain>
    </source>
</reference>
<proteinExistence type="predicted"/>
<feature type="domain" description="Metallo-beta-lactamase" evidence="1">
    <location>
        <begin position="44"/>
        <end position="261"/>
    </location>
</feature>
<dbReference type="InterPro" id="IPR050662">
    <property type="entry name" value="Sec-metab_biosynth-thioest"/>
</dbReference>
<dbReference type="SUPFAM" id="SSF56281">
    <property type="entry name" value="Metallo-hydrolase/oxidoreductase"/>
    <property type="match status" value="1"/>
</dbReference>
<sequence length="360" mass="39225">MLWVSLPTVTDDDPSGDWTAAGVFRSAPGVYRIPLPLPNDGLRAVNVYAVADAGGWTMVDSGWAIDEARDLLEKSLAALGSGLGDVRRFLITHAHRDHYTLASVLRREYGTRVLLGAGEKPNLDVVADPARPAREPDRTRLLRCGAAALVEEIGRSGPWPRPEPEEWQAPDEWIADRAVITLGEQADVRSLTAVETPGHTRGHLVFADDAHELLFAGDHVLPRITPSIGLQPAPVASPLGQFLDSLRLVRARPDADLLPAHGPVGGRVHARVEELLAHHDVRLAQCRDAVAAGNPTAWEVARVLRWTRREHRFDDMNLFNRMLAVLETVAHLDVLADLGELTRTETDDPGTGAPLATYTA</sequence>
<dbReference type="InterPro" id="IPR001279">
    <property type="entry name" value="Metallo-B-lactamas"/>
</dbReference>
<dbReference type="Pfam" id="PF00753">
    <property type="entry name" value="Lactamase_B"/>
    <property type="match status" value="1"/>
</dbReference>
<evidence type="ECO:0000259" key="1">
    <source>
        <dbReference type="SMART" id="SM00849"/>
    </source>
</evidence>
<dbReference type="InterPro" id="IPR036388">
    <property type="entry name" value="WH-like_DNA-bd_sf"/>
</dbReference>
<dbReference type="Gene3D" id="1.10.10.10">
    <property type="entry name" value="Winged helix-like DNA-binding domain superfamily/Winged helix DNA-binding domain"/>
    <property type="match status" value="1"/>
</dbReference>
<keyword evidence="3" id="KW-1185">Reference proteome</keyword>
<comment type="caution">
    <text evidence="2">The sequence shown here is derived from an EMBL/GenBank/DDBJ whole genome shotgun (WGS) entry which is preliminary data.</text>
</comment>
<dbReference type="EMBL" id="BAAAJK010000046">
    <property type="protein sequence ID" value="GAA1399152.1"/>
    <property type="molecule type" value="Genomic_DNA"/>
</dbReference>
<name>A0ABP4IVS1_9PSEU</name>
<dbReference type="InterPro" id="IPR036866">
    <property type="entry name" value="RibonucZ/Hydroxyglut_hydro"/>
</dbReference>
<protein>
    <submittedName>
        <fullName evidence="2">MBL fold metallo-hydrolase</fullName>
    </submittedName>
</protein>
<evidence type="ECO:0000313" key="3">
    <source>
        <dbReference type="Proteomes" id="UP001501414"/>
    </source>
</evidence>